<dbReference type="EMBL" id="FONV01000006">
    <property type="protein sequence ID" value="SFF11156.1"/>
    <property type="molecule type" value="Genomic_DNA"/>
</dbReference>
<evidence type="ECO:0008006" key="4">
    <source>
        <dbReference type="Google" id="ProtNLM"/>
    </source>
</evidence>
<dbReference type="OrthoDB" id="3405193at2"/>
<sequence>MASVLRRVAAVAAAAMTAVALAATPAHATDGNNYIWNIGAGDLGVMHLLDGVYTHGNYDQLLPQYQKTNSYFPTWKYSEGYYIGAGYCAWEWKRWAENDSWGEPVVVYTTGTQWTSRNYNYRVLPYKPAPGLSCFAYDPPL</sequence>
<evidence type="ECO:0000313" key="3">
    <source>
        <dbReference type="Proteomes" id="UP000199645"/>
    </source>
</evidence>
<keyword evidence="1" id="KW-0732">Signal</keyword>
<proteinExistence type="predicted"/>
<feature type="signal peptide" evidence="1">
    <location>
        <begin position="1"/>
        <end position="28"/>
    </location>
</feature>
<dbReference type="AlphaFoldDB" id="A0A1I2G323"/>
<name>A0A1I2G323_9ACTN</name>
<gene>
    <name evidence="2" type="ORF">SAMN05421541_106118</name>
</gene>
<dbReference type="Proteomes" id="UP000199645">
    <property type="component" value="Unassembled WGS sequence"/>
</dbReference>
<organism evidence="2 3">
    <name type="scientific">Actinoplanes philippinensis</name>
    <dbReference type="NCBI Taxonomy" id="35752"/>
    <lineage>
        <taxon>Bacteria</taxon>
        <taxon>Bacillati</taxon>
        <taxon>Actinomycetota</taxon>
        <taxon>Actinomycetes</taxon>
        <taxon>Micromonosporales</taxon>
        <taxon>Micromonosporaceae</taxon>
        <taxon>Actinoplanes</taxon>
    </lineage>
</organism>
<feature type="chain" id="PRO_5011618120" description="Secreted protein" evidence="1">
    <location>
        <begin position="29"/>
        <end position="141"/>
    </location>
</feature>
<dbReference type="RefSeq" id="WP_093615002.1">
    <property type="nucleotide sequence ID" value="NZ_BOMT01000023.1"/>
</dbReference>
<evidence type="ECO:0000313" key="2">
    <source>
        <dbReference type="EMBL" id="SFF11156.1"/>
    </source>
</evidence>
<dbReference type="STRING" id="35752.SAMN05421541_106118"/>
<evidence type="ECO:0000256" key="1">
    <source>
        <dbReference type="SAM" id="SignalP"/>
    </source>
</evidence>
<accession>A0A1I2G323</accession>
<keyword evidence="3" id="KW-1185">Reference proteome</keyword>
<protein>
    <recommendedName>
        <fullName evidence="4">Secreted protein</fullName>
    </recommendedName>
</protein>
<reference evidence="2 3" key="1">
    <citation type="submission" date="2016-10" db="EMBL/GenBank/DDBJ databases">
        <authorList>
            <person name="de Groot N.N."/>
        </authorList>
    </citation>
    <scope>NUCLEOTIDE SEQUENCE [LARGE SCALE GENOMIC DNA]</scope>
    <source>
        <strain evidence="2 3">DSM 43019</strain>
    </source>
</reference>